<reference evidence="2" key="1">
    <citation type="submission" date="2023-02" db="EMBL/GenBank/DDBJ databases">
        <title>Genome of toxic invasive species Heracleum sosnowskyi carries increased number of genes despite the absence of recent whole-genome duplications.</title>
        <authorList>
            <person name="Schelkunov M."/>
            <person name="Shtratnikova V."/>
            <person name="Makarenko M."/>
            <person name="Klepikova A."/>
            <person name="Omelchenko D."/>
            <person name="Novikova G."/>
            <person name="Obukhova E."/>
            <person name="Bogdanov V."/>
            <person name="Penin A."/>
            <person name="Logacheva M."/>
        </authorList>
    </citation>
    <scope>NUCLEOTIDE SEQUENCE</scope>
    <source>
        <strain evidence="2">Hsosn_3</strain>
        <tissue evidence="2">Leaf</tissue>
    </source>
</reference>
<evidence type="ECO:0000256" key="1">
    <source>
        <dbReference type="SAM" id="MobiDB-lite"/>
    </source>
</evidence>
<reference evidence="2" key="2">
    <citation type="submission" date="2023-05" db="EMBL/GenBank/DDBJ databases">
        <authorList>
            <person name="Schelkunov M.I."/>
        </authorList>
    </citation>
    <scope>NUCLEOTIDE SEQUENCE</scope>
    <source>
        <strain evidence="2">Hsosn_3</strain>
        <tissue evidence="2">Leaf</tissue>
    </source>
</reference>
<name>A0AAD8N534_9APIA</name>
<feature type="region of interest" description="Disordered" evidence="1">
    <location>
        <begin position="122"/>
        <end position="157"/>
    </location>
</feature>
<dbReference type="PANTHER" id="PTHR15288:SF4">
    <property type="entry name" value="OS02G0777100 PROTEIN"/>
    <property type="match status" value="1"/>
</dbReference>
<gene>
    <name evidence="2" type="ORF">POM88_001560</name>
</gene>
<evidence type="ECO:0000313" key="3">
    <source>
        <dbReference type="Proteomes" id="UP001237642"/>
    </source>
</evidence>
<dbReference type="PANTHER" id="PTHR15288">
    <property type="entry name" value="DENN DOMAIN-CONTAINING PROTEIN 2"/>
    <property type="match status" value="1"/>
</dbReference>
<organism evidence="2 3">
    <name type="scientific">Heracleum sosnowskyi</name>
    <dbReference type="NCBI Taxonomy" id="360622"/>
    <lineage>
        <taxon>Eukaryota</taxon>
        <taxon>Viridiplantae</taxon>
        <taxon>Streptophyta</taxon>
        <taxon>Embryophyta</taxon>
        <taxon>Tracheophyta</taxon>
        <taxon>Spermatophyta</taxon>
        <taxon>Magnoliopsida</taxon>
        <taxon>eudicotyledons</taxon>
        <taxon>Gunneridae</taxon>
        <taxon>Pentapetalae</taxon>
        <taxon>asterids</taxon>
        <taxon>campanulids</taxon>
        <taxon>Apiales</taxon>
        <taxon>Apiaceae</taxon>
        <taxon>Apioideae</taxon>
        <taxon>apioid superclade</taxon>
        <taxon>Tordylieae</taxon>
        <taxon>Tordyliinae</taxon>
        <taxon>Heracleum</taxon>
    </lineage>
</organism>
<sequence>MAEEEANALSVRAVACLCGSLRLEHVLTFFAGALLEKQIVVCSNLMLFAYLFICLSDQGILSAAVLSVIPLIRPYLWQSLLMPVADQNDRNRKRVLSEEGKAKKKARIHILIISSLFSRHAEERKKERKKQAKKNREVGVERLKLPPVSKTKPEWMM</sequence>
<dbReference type="InterPro" id="IPR043153">
    <property type="entry name" value="DENN_C"/>
</dbReference>
<accession>A0AAD8N534</accession>
<dbReference type="AlphaFoldDB" id="A0AAD8N534"/>
<protein>
    <submittedName>
        <fullName evidence="2">Uncharacterized protein</fullName>
    </submittedName>
</protein>
<dbReference type="Gene3D" id="3.40.50.11500">
    <property type="match status" value="1"/>
</dbReference>
<feature type="compositionally biased region" description="Basic and acidic residues" evidence="1">
    <location>
        <begin position="134"/>
        <end position="144"/>
    </location>
</feature>
<keyword evidence="3" id="KW-1185">Reference proteome</keyword>
<comment type="caution">
    <text evidence="2">The sequence shown here is derived from an EMBL/GenBank/DDBJ whole genome shotgun (WGS) entry which is preliminary data.</text>
</comment>
<dbReference type="Proteomes" id="UP001237642">
    <property type="component" value="Unassembled WGS sequence"/>
</dbReference>
<proteinExistence type="predicted"/>
<dbReference type="EMBL" id="JAUIZM010000001">
    <property type="protein sequence ID" value="KAK1401955.1"/>
    <property type="molecule type" value="Genomic_DNA"/>
</dbReference>
<dbReference type="InterPro" id="IPR051942">
    <property type="entry name" value="DENN_domain_containing_2"/>
</dbReference>
<evidence type="ECO:0000313" key="2">
    <source>
        <dbReference type="EMBL" id="KAK1401955.1"/>
    </source>
</evidence>